<dbReference type="AlphaFoldDB" id="A0A7V8IHH2"/>
<comment type="caution">
    <text evidence="2">The sequence shown here is derived from an EMBL/GenBank/DDBJ whole genome shotgun (WGS) entry which is preliminary data.</text>
</comment>
<keyword evidence="1" id="KW-0472">Membrane</keyword>
<gene>
    <name evidence="2" type="ORF">OI69_13515</name>
</gene>
<proteinExistence type="predicted"/>
<keyword evidence="1" id="KW-0812">Transmembrane</keyword>
<feature type="transmembrane region" description="Helical" evidence="1">
    <location>
        <begin position="79"/>
        <end position="97"/>
    </location>
</feature>
<dbReference type="Proteomes" id="UP000053038">
    <property type="component" value="Unassembled WGS sequence"/>
</dbReference>
<dbReference type="OrthoDB" id="6854192at2"/>
<name>A0A7V8IHH2_9GAMM</name>
<feature type="transmembrane region" description="Helical" evidence="1">
    <location>
        <begin position="117"/>
        <end position="136"/>
    </location>
</feature>
<accession>A0A7V8IHH2</accession>
<dbReference type="RefSeq" id="WP_039351424.1">
    <property type="nucleotide sequence ID" value="NZ_JSXC01000037.1"/>
</dbReference>
<evidence type="ECO:0000313" key="2">
    <source>
        <dbReference type="EMBL" id="KHN50683.1"/>
    </source>
</evidence>
<keyword evidence="1" id="KW-1133">Transmembrane helix</keyword>
<keyword evidence="3" id="KW-1185">Reference proteome</keyword>
<feature type="transmembrane region" description="Helical" evidence="1">
    <location>
        <begin position="148"/>
        <end position="168"/>
    </location>
</feature>
<feature type="transmembrane region" description="Helical" evidence="1">
    <location>
        <begin position="51"/>
        <end position="72"/>
    </location>
</feature>
<dbReference type="EMBL" id="JSXC01000037">
    <property type="protein sequence ID" value="KHN50683.1"/>
    <property type="molecule type" value="Genomic_DNA"/>
</dbReference>
<evidence type="ECO:0000256" key="1">
    <source>
        <dbReference type="SAM" id="Phobius"/>
    </source>
</evidence>
<protein>
    <submittedName>
        <fullName evidence="2">Uncharacterized protein</fullName>
    </submittedName>
</protein>
<feature type="transmembrane region" description="Helical" evidence="1">
    <location>
        <begin position="7"/>
        <end position="31"/>
    </location>
</feature>
<sequence length="205" mass="23030">MSQSLRFFGLAAYHAASGLAALSVLVTFTLVDYYTMKPTDVSGTLLGGQMGFLLKISLLYTAISGFLWLGLFRLAGWRIVWMVAGLLQIGIALYWRIRYWHEYSDPEAMLSPDSSDLSLSMLIGIGMLTFGAWKYVKARRVQPTDRPASFPWFRTLAALFLILTYGVWPLTAYRHEPLPNCAFTPSGQQLSICLGEDDERIIVEE</sequence>
<evidence type="ECO:0000313" key="3">
    <source>
        <dbReference type="Proteomes" id="UP000053038"/>
    </source>
</evidence>
<reference evidence="2 3" key="1">
    <citation type="submission" date="2014-10" db="EMBL/GenBank/DDBJ databases">
        <title>Genome sequence of Pectobacterium carotovorum M022.</title>
        <authorList>
            <person name="Chan K.-G."/>
            <person name="Tan W.-S."/>
        </authorList>
    </citation>
    <scope>NUCLEOTIDE SEQUENCE [LARGE SCALE GENOMIC DNA]</scope>
    <source>
        <strain evidence="2 3">M022</strain>
    </source>
</reference>
<organism evidence="2 3">
    <name type="scientific">Pectobacterium fontis</name>
    <dbReference type="NCBI Taxonomy" id="2558042"/>
    <lineage>
        <taxon>Bacteria</taxon>
        <taxon>Pseudomonadati</taxon>
        <taxon>Pseudomonadota</taxon>
        <taxon>Gammaproteobacteria</taxon>
        <taxon>Enterobacterales</taxon>
        <taxon>Pectobacteriaceae</taxon>
        <taxon>Pectobacterium</taxon>
    </lineage>
</organism>